<keyword evidence="4" id="KW-1185">Reference proteome</keyword>
<evidence type="ECO:0000256" key="2">
    <source>
        <dbReference type="SAM" id="MobiDB-lite"/>
    </source>
</evidence>
<gene>
    <name evidence="3" type="ORF">C5F51_18930</name>
</gene>
<evidence type="ECO:0000256" key="1">
    <source>
        <dbReference type="SAM" id="Coils"/>
    </source>
</evidence>
<sequence>MCSRPRTGLFHFRIAVASAPLTATPEPSPHGMGAPVSMHGRGSANYSVEQAIRPAAEAMREVPDVTPEQEAMLRDVQVQLRGPGLAGWPQLGDDDGTDGGAISERTVVEALGAALRQIGELRTEIADLETTVLELTGQTPPPAELPWPLSLAAALLENPAAVIGEQIARWESLLDALRPKPDEAPQPGQRALEAPPSSERQG</sequence>
<organism evidence="3 4">
    <name type="scientific">Nocardia nova</name>
    <dbReference type="NCBI Taxonomy" id="37330"/>
    <lineage>
        <taxon>Bacteria</taxon>
        <taxon>Bacillati</taxon>
        <taxon>Actinomycetota</taxon>
        <taxon>Actinomycetes</taxon>
        <taxon>Mycobacteriales</taxon>
        <taxon>Nocardiaceae</taxon>
        <taxon>Nocardia</taxon>
    </lineage>
</organism>
<reference evidence="3 4" key="1">
    <citation type="submission" date="2018-02" db="EMBL/GenBank/DDBJ databases">
        <title>8 Nocardia nova and 1 Nocardia cyriacigeorgica strain used for evolution to TMP-SMX.</title>
        <authorList>
            <person name="Mehta H."/>
            <person name="Weng J."/>
            <person name="Shamoo Y."/>
        </authorList>
    </citation>
    <scope>NUCLEOTIDE SEQUENCE [LARGE SCALE GENOMIC DNA]</scope>
    <source>
        <strain evidence="3 4">BAA2227</strain>
    </source>
</reference>
<accession>A0A2S6A469</accession>
<keyword evidence="1" id="KW-0175">Coiled coil</keyword>
<feature type="region of interest" description="Disordered" evidence="2">
    <location>
        <begin position="21"/>
        <end position="41"/>
    </location>
</feature>
<protein>
    <submittedName>
        <fullName evidence="3">Uncharacterized protein</fullName>
    </submittedName>
</protein>
<name>A0A2S6A469_9NOCA</name>
<evidence type="ECO:0000313" key="4">
    <source>
        <dbReference type="Proteomes" id="UP000238356"/>
    </source>
</evidence>
<feature type="region of interest" description="Disordered" evidence="2">
    <location>
        <begin position="178"/>
        <end position="202"/>
    </location>
</feature>
<dbReference type="Proteomes" id="UP000238356">
    <property type="component" value="Unassembled WGS sequence"/>
</dbReference>
<evidence type="ECO:0000313" key="3">
    <source>
        <dbReference type="EMBL" id="PPJ26747.1"/>
    </source>
</evidence>
<proteinExistence type="predicted"/>
<comment type="caution">
    <text evidence="3">The sequence shown here is derived from an EMBL/GenBank/DDBJ whole genome shotgun (WGS) entry which is preliminary data.</text>
</comment>
<dbReference type="AlphaFoldDB" id="A0A2S6A469"/>
<dbReference type="EMBL" id="PSZD01000011">
    <property type="protein sequence ID" value="PPJ26747.1"/>
    <property type="molecule type" value="Genomic_DNA"/>
</dbReference>
<feature type="coiled-coil region" evidence="1">
    <location>
        <begin position="111"/>
        <end position="138"/>
    </location>
</feature>